<feature type="transmembrane region" description="Helical" evidence="1">
    <location>
        <begin position="73"/>
        <end position="97"/>
    </location>
</feature>
<feature type="transmembrane region" description="Helical" evidence="1">
    <location>
        <begin position="21"/>
        <end position="39"/>
    </location>
</feature>
<protein>
    <recommendedName>
        <fullName evidence="4">TM2 domain protein</fullName>
    </recommendedName>
</protein>
<comment type="caution">
    <text evidence="2">The sequence shown here is derived from an EMBL/GenBank/DDBJ whole genome shotgun (WGS) entry which is preliminary data.</text>
</comment>
<gene>
    <name evidence="2" type="ORF">Ttaiw_01688</name>
</gene>
<name>A0A554X527_9BURK</name>
<reference evidence="2 3" key="1">
    <citation type="submission" date="2019-07" db="EMBL/GenBank/DDBJ databases">
        <title>Tepidimonas taiwanensis I1-1 draft genome.</title>
        <authorList>
            <person name="Da Costa M.S."/>
            <person name="Froufe H.J.C."/>
            <person name="Egas C."/>
            <person name="Albuquerque L."/>
        </authorList>
    </citation>
    <scope>NUCLEOTIDE SEQUENCE [LARGE SCALE GENOMIC DNA]</scope>
    <source>
        <strain evidence="2 3">I1-1</strain>
    </source>
</reference>
<evidence type="ECO:0000313" key="2">
    <source>
        <dbReference type="EMBL" id="TSE30939.1"/>
    </source>
</evidence>
<evidence type="ECO:0000313" key="3">
    <source>
        <dbReference type="Proteomes" id="UP000317763"/>
    </source>
</evidence>
<keyword evidence="1" id="KW-0812">Transmembrane</keyword>
<keyword evidence="1" id="KW-0472">Membrane</keyword>
<dbReference type="AlphaFoldDB" id="A0A554X527"/>
<evidence type="ECO:0000256" key="1">
    <source>
        <dbReference type="SAM" id="Phobius"/>
    </source>
</evidence>
<dbReference type="EMBL" id="VJOM01000018">
    <property type="protein sequence ID" value="TSE30939.1"/>
    <property type="molecule type" value="Genomic_DNA"/>
</dbReference>
<dbReference type="OrthoDB" id="8702870at2"/>
<evidence type="ECO:0008006" key="4">
    <source>
        <dbReference type="Google" id="ProtNLM"/>
    </source>
</evidence>
<dbReference type="RefSeq" id="WP_143898005.1">
    <property type="nucleotide sequence ID" value="NZ_CP083911.1"/>
</dbReference>
<sequence length="163" mass="17838">MNAPLNASTPTAPARPRNKTVAAWLAFIGGGLGWHRFYLHGFGDVWGWLHAIPTALGLWGVDRVLTYGQDDKLSWVLLPFLGLGLVAACLSAIVYALQPPERWNARHNPHLAADARPGATNWLTVLAVVLSLMVGATALMAGLAFSFQRYFEYQIEEGLRISQ</sequence>
<dbReference type="Proteomes" id="UP000317763">
    <property type="component" value="Unassembled WGS sequence"/>
</dbReference>
<dbReference type="STRING" id="307486.GCA_000807215_00485"/>
<keyword evidence="3" id="KW-1185">Reference proteome</keyword>
<accession>A0A554X527</accession>
<feature type="transmembrane region" description="Helical" evidence="1">
    <location>
        <begin position="122"/>
        <end position="145"/>
    </location>
</feature>
<organism evidence="2 3">
    <name type="scientific">Tepidimonas taiwanensis</name>
    <dbReference type="NCBI Taxonomy" id="307486"/>
    <lineage>
        <taxon>Bacteria</taxon>
        <taxon>Pseudomonadati</taxon>
        <taxon>Pseudomonadota</taxon>
        <taxon>Betaproteobacteria</taxon>
        <taxon>Burkholderiales</taxon>
        <taxon>Tepidimonas</taxon>
    </lineage>
</organism>
<keyword evidence="1" id="KW-1133">Transmembrane helix</keyword>
<proteinExistence type="predicted"/>